<dbReference type="Pfam" id="PF00929">
    <property type="entry name" value="RNase_T"/>
    <property type="match status" value="1"/>
</dbReference>
<dbReference type="STRING" id="1307839.L21SP5_02596"/>
<keyword evidence="3" id="KW-1185">Reference proteome</keyword>
<dbReference type="InterPro" id="IPR036397">
    <property type="entry name" value="RNaseH_sf"/>
</dbReference>
<sequence length="186" mass="20960">MNTIGIVDIETTGFLNQSGKIVEVGIVELDITNGNKKVLFDSVVKENGFNEMHSRYPMGWIFQNSDLTFDQVLEAPDFDDMKAEIQNIFDSFFTGITAFNKAFDFGFLKSRGLRIAELPCIMETATPVLNLPPKGNRKGPKYPNVEEAYHFLTGNTAFIESHRAADDAMHEAEIAFELYKKGVFQF</sequence>
<dbReference type="SUPFAM" id="SSF53098">
    <property type="entry name" value="Ribonuclease H-like"/>
    <property type="match status" value="1"/>
</dbReference>
<dbReference type="PATRIC" id="fig|1307839.3.peg.2726"/>
<dbReference type="KEGG" id="blq:L21SP5_02596"/>
<evidence type="ECO:0000313" key="2">
    <source>
        <dbReference type="EMBL" id="ALO16219.1"/>
    </source>
</evidence>
<evidence type="ECO:0000313" key="3">
    <source>
        <dbReference type="Proteomes" id="UP000064893"/>
    </source>
</evidence>
<gene>
    <name evidence="2" type="ORF">L21SP5_02596</name>
</gene>
<evidence type="ECO:0000259" key="1">
    <source>
        <dbReference type="SMART" id="SM00479"/>
    </source>
</evidence>
<dbReference type="OrthoDB" id="1114334at2"/>
<dbReference type="RefSeq" id="WP_057953611.1">
    <property type="nucleotide sequence ID" value="NZ_CP013118.1"/>
</dbReference>
<protein>
    <submittedName>
        <fullName evidence="2">DNA polymerase III, alpha subunit, Gram-positive type</fullName>
    </submittedName>
</protein>
<organism evidence="2 3">
    <name type="scientific">Salinivirga cyanobacteriivorans</name>
    <dbReference type="NCBI Taxonomy" id="1307839"/>
    <lineage>
        <taxon>Bacteria</taxon>
        <taxon>Pseudomonadati</taxon>
        <taxon>Bacteroidota</taxon>
        <taxon>Bacteroidia</taxon>
        <taxon>Bacteroidales</taxon>
        <taxon>Salinivirgaceae</taxon>
        <taxon>Salinivirga</taxon>
    </lineage>
</organism>
<dbReference type="Proteomes" id="UP000064893">
    <property type="component" value="Chromosome"/>
</dbReference>
<accession>A0A0S2I1W4</accession>
<dbReference type="AlphaFoldDB" id="A0A0S2I1W4"/>
<dbReference type="GO" id="GO:0006259">
    <property type="term" value="P:DNA metabolic process"/>
    <property type="evidence" value="ECO:0007669"/>
    <property type="project" value="UniProtKB-ARBA"/>
</dbReference>
<dbReference type="GO" id="GO:0003676">
    <property type="term" value="F:nucleic acid binding"/>
    <property type="evidence" value="ECO:0007669"/>
    <property type="project" value="InterPro"/>
</dbReference>
<dbReference type="GO" id="GO:0004527">
    <property type="term" value="F:exonuclease activity"/>
    <property type="evidence" value="ECO:0007669"/>
    <property type="project" value="UniProtKB-ARBA"/>
</dbReference>
<feature type="domain" description="Exonuclease" evidence="1">
    <location>
        <begin position="3"/>
        <end position="185"/>
    </location>
</feature>
<dbReference type="EMBL" id="CP013118">
    <property type="protein sequence ID" value="ALO16219.1"/>
    <property type="molecule type" value="Genomic_DNA"/>
</dbReference>
<proteinExistence type="predicted"/>
<dbReference type="Gene3D" id="3.30.420.10">
    <property type="entry name" value="Ribonuclease H-like superfamily/Ribonuclease H"/>
    <property type="match status" value="1"/>
</dbReference>
<name>A0A0S2I1W4_9BACT</name>
<reference evidence="2 3" key="1">
    <citation type="submission" date="2015-11" db="EMBL/GenBank/DDBJ databases">
        <title>Description and complete genome sequence of a novel strain predominating in hypersaline microbial mats and representing a new family of the Bacteriodetes phylum.</title>
        <authorList>
            <person name="Spring S."/>
            <person name="Bunk B."/>
            <person name="Sproer C."/>
            <person name="Klenk H.-P."/>
        </authorList>
    </citation>
    <scope>NUCLEOTIDE SEQUENCE [LARGE SCALE GENOMIC DNA]</scope>
    <source>
        <strain evidence="2 3">L21-Spi-D4</strain>
    </source>
</reference>
<dbReference type="CDD" id="cd06127">
    <property type="entry name" value="DEDDh"/>
    <property type="match status" value="1"/>
</dbReference>
<dbReference type="InterPro" id="IPR013520">
    <property type="entry name" value="Ribonucl_H"/>
</dbReference>
<dbReference type="SMART" id="SM00479">
    <property type="entry name" value="EXOIII"/>
    <property type="match status" value="1"/>
</dbReference>
<dbReference type="InterPro" id="IPR012337">
    <property type="entry name" value="RNaseH-like_sf"/>
</dbReference>